<keyword evidence="1" id="KW-0677">Repeat</keyword>
<organism evidence="5 6">
    <name type="scientific">Mangrovibacterium marinum</name>
    <dbReference type="NCBI Taxonomy" id="1639118"/>
    <lineage>
        <taxon>Bacteria</taxon>
        <taxon>Pseudomonadati</taxon>
        <taxon>Bacteroidota</taxon>
        <taxon>Bacteroidia</taxon>
        <taxon>Marinilabiliales</taxon>
        <taxon>Prolixibacteraceae</taxon>
        <taxon>Mangrovibacterium</taxon>
    </lineage>
</organism>
<keyword evidence="4" id="KW-0732">Signal</keyword>
<dbReference type="PANTHER" id="PTHR44227">
    <property type="match status" value="1"/>
</dbReference>
<dbReference type="AlphaFoldDB" id="A0A2T5C3J6"/>
<sequence length="393" mass="44379">MKKTILMLAVLFTAVAGSYAQKGKVSSASTLKDSGKLDKALEAIKEAIDPNNPKAEKSIPWPRTWEVRGEIYHAIYKSKDENIKKLADDPLKTALDSYKKAIELDEKGKGSNGVKINLTLLINDFTDQAVKAFSDDNYNLALESFENILDIENLPLMKDDAAAVDTVIIFNAGLAAYNAENYDKAIKYYKEAAEYDYNGARTYELISACYTNQQDTVNALTTLQEGFEKYPEASSILVQMINIYMTANKTDDAMKYLDLAIEQDPENASFYFAQGALNDKLGNTEKAVKSYEKALELKPDYFDAYYNLGAIYYNKGVKQLDVANAVPTNKPDQYELEKNKADEEFKKAIPYMEKASEVNAEDTYALESLKQLYYRLKMMDKFDEVNKKLEDLK</sequence>
<evidence type="ECO:0000313" key="6">
    <source>
        <dbReference type="Proteomes" id="UP000243525"/>
    </source>
</evidence>
<keyword evidence="6" id="KW-1185">Reference proteome</keyword>
<evidence type="ECO:0000256" key="3">
    <source>
        <dbReference type="PROSITE-ProRule" id="PRU00339"/>
    </source>
</evidence>
<dbReference type="InterPro" id="IPR019734">
    <property type="entry name" value="TPR_rpt"/>
</dbReference>
<dbReference type="Pfam" id="PF13414">
    <property type="entry name" value="TPR_11"/>
    <property type="match status" value="1"/>
</dbReference>
<feature type="repeat" description="TPR" evidence="3">
    <location>
        <begin position="166"/>
        <end position="199"/>
    </location>
</feature>
<keyword evidence="2 3" id="KW-0802">TPR repeat</keyword>
<feature type="signal peptide" evidence="4">
    <location>
        <begin position="1"/>
        <end position="20"/>
    </location>
</feature>
<name>A0A2T5C3J6_9BACT</name>
<accession>A0A2T5C3J6</accession>
<evidence type="ECO:0000256" key="1">
    <source>
        <dbReference type="ARBA" id="ARBA00022737"/>
    </source>
</evidence>
<dbReference type="Pfam" id="PF14559">
    <property type="entry name" value="TPR_19"/>
    <property type="match status" value="1"/>
</dbReference>
<dbReference type="Proteomes" id="UP000243525">
    <property type="component" value="Unassembled WGS sequence"/>
</dbReference>
<proteinExistence type="predicted"/>
<evidence type="ECO:0000256" key="2">
    <source>
        <dbReference type="ARBA" id="ARBA00022803"/>
    </source>
</evidence>
<dbReference type="Gene3D" id="1.25.40.10">
    <property type="entry name" value="Tetratricopeptide repeat domain"/>
    <property type="match status" value="3"/>
</dbReference>
<feature type="repeat" description="TPR" evidence="3">
    <location>
        <begin position="268"/>
        <end position="301"/>
    </location>
</feature>
<dbReference type="GO" id="GO:0030968">
    <property type="term" value="P:endoplasmic reticulum unfolded protein response"/>
    <property type="evidence" value="ECO:0007669"/>
    <property type="project" value="TreeGrafter"/>
</dbReference>
<gene>
    <name evidence="5" type="ORF">C8N47_105164</name>
</gene>
<dbReference type="PROSITE" id="PS50293">
    <property type="entry name" value="TPR_REGION"/>
    <property type="match status" value="1"/>
</dbReference>
<dbReference type="PANTHER" id="PTHR44227:SF3">
    <property type="entry name" value="PROTEIN O-MANNOSYL-TRANSFERASE TMTC4"/>
    <property type="match status" value="1"/>
</dbReference>
<reference evidence="5 6" key="1">
    <citation type="submission" date="2018-04" db="EMBL/GenBank/DDBJ databases">
        <title>Genomic Encyclopedia of Archaeal and Bacterial Type Strains, Phase II (KMG-II): from individual species to whole genera.</title>
        <authorList>
            <person name="Goeker M."/>
        </authorList>
    </citation>
    <scope>NUCLEOTIDE SEQUENCE [LARGE SCALE GENOMIC DNA]</scope>
    <source>
        <strain evidence="5 6">DSM 28823</strain>
    </source>
</reference>
<feature type="repeat" description="TPR" evidence="3">
    <location>
        <begin position="234"/>
        <end position="267"/>
    </location>
</feature>
<evidence type="ECO:0000313" key="5">
    <source>
        <dbReference type="EMBL" id="PTN09323.1"/>
    </source>
</evidence>
<protein>
    <submittedName>
        <fullName evidence="5">Tetratricopeptide repeat protein</fullName>
    </submittedName>
</protein>
<dbReference type="RefSeq" id="WP_170111311.1">
    <property type="nucleotide sequence ID" value="NZ_QAAD01000005.1"/>
</dbReference>
<dbReference type="InterPro" id="IPR011990">
    <property type="entry name" value="TPR-like_helical_dom_sf"/>
</dbReference>
<dbReference type="Pfam" id="PF13181">
    <property type="entry name" value="TPR_8"/>
    <property type="match status" value="1"/>
</dbReference>
<dbReference type="InterPro" id="IPR052346">
    <property type="entry name" value="O-mannosyl-transferase_TMTC"/>
</dbReference>
<evidence type="ECO:0000256" key="4">
    <source>
        <dbReference type="SAM" id="SignalP"/>
    </source>
</evidence>
<dbReference type="SMART" id="SM00028">
    <property type="entry name" value="TPR"/>
    <property type="match status" value="5"/>
</dbReference>
<dbReference type="SUPFAM" id="SSF48452">
    <property type="entry name" value="TPR-like"/>
    <property type="match status" value="1"/>
</dbReference>
<dbReference type="GO" id="GO:0035269">
    <property type="term" value="P:protein O-linked glycosylation via mannose"/>
    <property type="evidence" value="ECO:0007669"/>
    <property type="project" value="TreeGrafter"/>
</dbReference>
<dbReference type="EMBL" id="QAAD01000005">
    <property type="protein sequence ID" value="PTN09323.1"/>
    <property type="molecule type" value="Genomic_DNA"/>
</dbReference>
<comment type="caution">
    <text evidence="5">The sequence shown here is derived from an EMBL/GenBank/DDBJ whole genome shotgun (WGS) entry which is preliminary data.</text>
</comment>
<feature type="chain" id="PRO_5015561379" evidence="4">
    <location>
        <begin position="21"/>
        <end position="393"/>
    </location>
</feature>
<dbReference type="GO" id="GO:0000030">
    <property type="term" value="F:mannosyltransferase activity"/>
    <property type="evidence" value="ECO:0007669"/>
    <property type="project" value="TreeGrafter"/>
</dbReference>
<dbReference type="PROSITE" id="PS50005">
    <property type="entry name" value="TPR"/>
    <property type="match status" value="3"/>
</dbReference>